<evidence type="ECO:0000313" key="1">
    <source>
        <dbReference type="EMBL" id="TYB49818.1"/>
    </source>
</evidence>
<dbReference type="STRING" id="1220554.GCA_001552135_07373"/>
<name>A0A5D0P081_9ACTN</name>
<dbReference type="SUPFAM" id="SSF47781">
    <property type="entry name" value="RuvA domain 2-like"/>
    <property type="match status" value="1"/>
</dbReference>
<dbReference type="AlphaFoldDB" id="A0A5D0P081"/>
<accession>A0A5D0P081</accession>
<keyword evidence="2" id="KW-1185">Reference proteome</keyword>
<organism evidence="1 2">
    <name type="scientific">Actinomadura chibensis</name>
    <dbReference type="NCBI Taxonomy" id="392828"/>
    <lineage>
        <taxon>Bacteria</taxon>
        <taxon>Bacillati</taxon>
        <taxon>Actinomycetota</taxon>
        <taxon>Actinomycetes</taxon>
        <taxon>Streptosporangiales</taxon>
        <taxon>Thermomonosporaceae</taxon>
        <taxon>Actinomadura</taxon>
    </lineage>
</organism>
<gene>
    <name evidence="1" type="ORF">FXF69_00325</name>
</gene>
<evidence type="ECO:0000313" key="2">
    <source>
        <dbReference type="Proteomes" id="UP000323380"/>
    </source>
</evidence>
<reference evidence="1 2" key="1">
    <citation type="submission" date="2019-08" db="EMBL/GenBank/DDBJ databases">
        <title>Actinomadura sp. nov. CYP1-5 isolated from mountain soil.</title>
        <authorList>
            <person name="Songsumanus A."/>
            <person name="Kuncharoen N."/>
            <person name="Kudo T."/>
            <person name="Yuki M."/>
            <person name="Igarashi Y."/>
            <person name="Tanasupawat S."/>
        </authorList>
    </citation>
    <scope>NUCLEOTIDE SEQUENCE [LARGE SCALE GENOMIC DNA]</scope>
    <source>
        <strain evidence="1 2">JCM 14158</strain>
    </source>
</reference>
<dbReference type="EMBL" id="VSFG01000001">
    <property type="protein sequence ID" value="TYB49818.1"/>
    <property type="molecule type" value="Genomic_DNA"/>
</dbReference>
<dbReference type="Pfam" id="PF12836">
    <property type="entry name" value="HHH_3"/>
    <property type="match status" value="1"/>
</dbReference>
<comment type="caution">
    <text evidence="1">The sequence shown here is derived from an EMBL/GenBank/DDBJ whole genome shotgun (WGS) entry which is preliminary data.</text>
</comment>
<dbReference type="InterPro" id="IPR010994">
    <property type="entry name" value="RuvA_2-like"/>
</dbReference>
<sequence>MLLPVDETSFMADGGFILALLLSGPAATIQAFALKARVFPEPALPGTLEHAVQEAERRRRLRARAVEIARATPELAVELGIGRPDLERSFDDGGVVDVNHAPAPALRTVPGLTQEHVRRIVRLRRETGGFTSAEELAMLADLPPHLTPVLKKHAVFLPD</sequence>
<dbReference type="Proteomes" id="UP000323380">
    <property type="component" value="Unassembled WGS sequence"/>
</dbReference>
<proteinExistence type="predicted"/>
<protein>
    <submittedName>
        <fullName evidence="1">Helix-hairpin-helix domain-containing protein</fullName>
    </submittedName>
</protein>
<dbReference type="Gene3D" id="1.10.150.280">
    <property type="entry name" value="AF1531-like domain"/>
    <property type="match status" value="1"/>
</dbReference>